<comment type="caution">
    <text evidence="4">The sequence shown here is derived from an EMBL/GenBank/DDBJ whole genome shotgun (WGS) entry which is preliminary data.</text>
</comment>
<sequence>MRFDQTVAVLWGDDSRPIGRSGLTIADYVAAATALLDEAGTEGLSMRAVAERLGVRTMAAYGIGKKQDLVALVVDRVYAEAYPAGTGPRTTGWRDGLTDVARANRALELAHPWLPELQSVRSLMGPHELAKRDRELLPLEDTALSDGERDQVITQLLLHVSGTTRIETALRRERAGSGLTDDQWWRVVMPLLENIADPSEFPVAARVGLAVQAERNGRFWGESAFEFGLERLLDGFAVLIDRRVAG</sequence>
<evidence type="ECO:0000256" key="2">
    <source>
        <dbReference type="ARBA" id="ARBA00023163"/>
    </source>
</evidence>
<dbReference type="Gene3D" id="1.10.357.10">
    <property type="entry name" value="Tetracycline Repressor, domain 2"/>
    <property type="match status" value="1"/>
</dbReference>
<reference evidence="4 5" key="1">
    <citation type="submission" date="2020-08" db="EMBL/GenBank/DDBJ databases">
        <title>Sequencing the genomes of 1000 actinobacteria strains.</title>
        <authorList>
            <person name="Klenk H.-P."/>
        </authorList>
    </citation>
    <scope>NUCLEOTIDE SEQUENCE [LARGE SCALE GENOMIC DNA]</scope>
    <source>
        <strain evidence="4 5">DSM 102122</strain>
    </source>
</reference>
<name>A0A7W9LNE8_9ACTN</name>
<feature type="domain" description="Tetracycline repressor TetR C-terminal" evidence="3">
    <location>
        <begin position="91"/>
        <end position="238"/>
    </location>
</feature>
<keyword evidence="1" id="KW-0805">Transcription regulation</keyword>
<proteinExistence type="predicted"/>
<dbReference type="InterPro" id="IPR004111">
    <property type="entry name" value="Repressor_TetR_C"/>
</dbReference>
<gene>
    <name evidence="4" type="ORF">HD601_004815</name>
</gene>
<dbReference type="InterPro" id="IPR009057">
    <property type="entry name" value="Homeodomain-like_sf"/>
</dbReference>
<dbReference type="Gene3D" id="1.10.10.60">
    <property type="entry name" value="Homeodomain-like"/>
    <property type="match status" value="1"/>
</dbReference>
<dbReference type="EMBL" id="JACHMM010000001">
    <property type="protein sequence ID" value="MBB5790240.1"/>
    <property type="molecule type" value="Genomic_DNA"/>
</dbReference>
<keyword evidence="5" id="KW-1185">Reference proteome</keyword>
<keyword evidence="2" id="KW-0804">Transcription</keyword>
<evidence type="ECO:0000259" key="3">
    <source>
        <dbReference type="Pfam" id="PF02909"/>
    </source>
</evidence>
<dbReference type="RefSeq" id="WP_184826157.1">
    <property type="nucleotide sequence ID" value="NZ_JACHMM010000001.1"/>
</dbReference>
<dbReference type="Proteomes" id="UP000542813">
    <property type="component" value="Unassembled WGS sequence"/>
</dbReference>
<organism evidence="4 5">
    <name type="scientific">Jiangella mangrovi</name>
    <dbReference type="NCBI Taxonomy" id="1524084"/>
    <lineage>
        <taxon>Bacteria</taxon>
        <taxon>Bacillati</taxon>
        <taxon>Actinomycetota</taxon>
        <taxon>Actinomycetes</taxon>
        <taxon>Jiangellales</taxon>
        <taxon>Jiangellaceae</taxon>
        <taxon>Jiangella</taxon>
    </lineage>
</organism>
<dbReference type="AlphaFoldDB" id="A0A7W9LNE8"/>
<dbReference type="SUPFAM" id="SSF46689">
    <property type="entry name" value="Homeodomain-like"/>
    <property type="match status" value="1"/>
</dbReference>
<dbReference type="Pfam" id="PF02909">
    <property type="entry name" value="TetR_C_1"/>
    <property type="match status" value="1"/>
</dbReference>
<accession>A0A7W9LNE8</accession>
<evidence type="ECO:0000256" key="1">
    <source>
        <dbReference type="ARBA" id="ARBA00023015"/>
    </source>
</evidence>
<dbReference type="SUPFAM" id="SSF48498">
    <property type="entry name" value="Tetracyclin repressor-like, C-terminal domain"/>
    <property type="match status" value="1"/>
</dbReference>
<evidence type="ECO:0000313" key="4">
    <source>
        <dbReference type="EMBL" id="MBB5790240.1"/>
    </source>
</evidence>
<dbReference type="GO" id="GO:0045892">
    <property type="term" value="P:negative regulation of DNA-templated transcription"/>
    <property type="evidence" value="ECO:0007669"/>
    <property type="project" value="InterPro"/>
</dbReference>
<protein>
    <submittedName>
        <fullName evidence="4">AcrR family transcriptional regulator</fullName>
    </submittedName>
</protein>
<dbReference type="InterPro" id="IPR036271">
    <property type="entry name" value="Tet_transcr_reg_TetR-rel_C_sf"/>
</dbReference>
<evidence type="ECO:0000313" key="5">
    <source>
        <dbReference type="Proteomes" id="UP000542813"/>
    </source>
</evidence>